<dbReference type="SUPFAM" id="SSF110849">
    <property type="entry name" value="ParB/Sulfiredoxin"/>
    <property type="match status" value="1"/>
</dbReference>
<dbReference type="Pfam" id="PF02195">
    <property type="entry name" value="ParB_N"/>
    <property type="match status" value="1"/>
</dbReference>
<feature type="domain" description="DUF4032" evidence="2">
    <location>
        <begin position="125"/>
        <end position="239"/>
    </location>
</feature>
<evidence type="ECO:0000313" key="3">
    <source>
        <dbReference type="EMBL" id="OQA57899.1"/>
    </source>
</evidence>
<proteinExistence type="predicted"/>
<protein>
    <submittedName>
        <fullName evidence="3">ParB-like nuclease domain protein</fullName>
    </submittedName>
</protein>
<dbReference type="CDD" id="cd16387">
    <property type="entry name" value="ParB_N_Srx"/>
    <property type="match status" value="1"/>
</dbReference>
<organism evidence="3">
    <name type="scientific">Candidatus Atribacter allofermentans</name>
    <dbReference type="NCBI Taxonomy" id="1852833"/>
    <lineage>
        <taxon>Bacteria</taxon>
        <taxon>Pseudomonadati</taxon>
        <taxon>Atribacterota</taxon>
        <taxon>Atribacteria</taxon>
        <taxon>Atribacterales</taxon>
        <taxon>Atribacteraceae</taxon>
        <taxon>Atribacter</taxon>
    </lineage>
</organism>
<reference evidence="3" key="1">
    <citation type="submission" date="2017-02" db="EMBL/GenBank/DDBJ databases">
        <title>Delving into the versatile metabolic prowess of the omnipresent phylum Bacteroidetes.</title>
        <authorList>
            <person name="Nobu M.K."/>
            <person name="Mei R."/>
            <person name="Narihiro T."/>
            <person name="Kuroda K."/>
            <person name="Liu W.-T."/>
        </authorList>
    </citation>
    <scope>NUCLEOTIDE SEQUENCE</scope>
    <source>
        <strain evidence="3">ADurb.Bin276</strain>
    </source>
</reference>
<gene>
    <name evidence="3" type="ORF">BWY41_01224</name>
</gene>
<dbReference type="InterPro" id="IPR025111">
    <property type="entry name" value="DUF4032"/>
</dbReference>
<evidence type="ECO:0000259" key="2">
    <source>
        <dbReference type="Pfam" id="PF13224"/>
    </source>
</evidence>
<dbReference type="AlphaFoldDB" id="A0A1V5STN6"/>
<dbReference type="Pfam" id="PF13224">
    <property type="entry name" value="DUF4032"/>
    <property type="match status" value="1"/>
</dbReference>
<dbReference type="EMBL" id="MWBQ01000085">
    <property type="protein sequence ID" value="OQA57899.1"/>
    <property type="molecule type" value="Genomic_DNA"/>
</dbReference>
<dbReference type="Gene3D" id="3.90.1530.10">
    <property type="entry name" value="Conserved hypothetical protein from pyrococcus furiosus pfu- 392566-001, ParB domain"/>
    <property type="match status" value="1"/>
</dbReference>
<dbReference type="Proteomes" id="UP000485569">
    <property type="component" value="Unassembled WGS sequence"/>
</dbReference>
<dbReference type="InterPro" id="IPR003115">
    <property type="entry name" value="ParB_N"/>
</dbReference>
<feature type="domain" description="ParB-like N-terminal" evidence="1">
    <location>
        <begin position="64"/>
        <end position="110"/>
    </location>
</feature>
<comment type="caution">
    <text evidence="3">The sequence shown here is derived from an EMBL/GenBank/DDBJ whole genome shotgun (WGS) entry which is preliminary data.</text>
</comment>
<accession>A0A1V5STN6</accession>
<evidence type="ECO:0000259" key="1">
    <source>
        <dbReference type="Pfam" id="PF02195"/>
    </source>
</evidence>
<sequence length="268" mass="31273">MARKSQPVKGFGVVSKKLNLSNRAYRGIHAIKVKNIVGSVGRVQDLLSGFRLKNPDVRYYRLRKIMEKGDVVPPIIVYKVGNEYYVLDGNHRVAIAKELGIEFIDAEVIEFFPSERKESRTLRKKRIEFENLTGLKGIDLTEHRHYDTFFNYINDYAHQMELFLKRKVDIKEAALNWFLSVYTPAVQCIVEKGLEDVYQGKTLGDIFCFILDYKWYKSQKEGYDIGFDNAMQGFIEEILGKEEPEEKKTLIEKFEGLLEEVLPWIKKE</sequence>
<name>A0A1V5STN6_9BACT</name>
<dbReference type="InterPro" id="IPR036086">
    <property type="entry name" value="ParB/Sulfiredoxin_sf"/>
</dbReference>